<dbReference type="RefSeq" id="WP_175555799.1">
    <property type="nucleotide sequence ID" value="NZ_FQWD01000003.1"/>
</dbReference>
<dbReference type="STRING" id="634436.SAMN05216361_2374"/>
<dbReference type="Proteomes" id="UP000184520">
    <property type="component" value="Unassembled WGS sequence"/>
</dbReference>
<protein>
    <submittedName>
        <fullName evidence="1">Uncharacterized protein</fullName>
    </submittedName>
</protein>
<proteinExistence type="predicted"/>
<accession>A0A1M5K689</accession>
<evidence type="ECO:0000313" key="2">
    <source>
        <dbReference type="Proteomes" id="UP000184520"/>
    </source>
</evidence>
<dbReference type="EMBL" id="FQWD01000003">
    <property type="protein sequence ID" value="SHG48009.1"/>
    <property type="molecule type" value="Genomic_DNA"/>
</dbReference>
<evidence type="ECO:0000313" key="1">
    <source>
        <dbReference type="EMBL" id="SHG48009.1"/>
    </source>
</evidence>
<sequence length="57" mass="6608">MQFVALLYDGISQRFVRVEAQDEKAFFSSLDKQYPCYVCLWHSHEATAVQASVPQHM</sequence>
<dbReference type="AlphaFoldDB" id="A0A1M5K689"/>
<keyword evidence="2" id="KW-1185">Reference proteome</keyword>
<gene>
    <name evidence="1" type="ORF">SAMN05216361_2374</name>
</gene>
<organism evidence="1 2">
    <name type="scientific">Marisediminitalea aggregata</name>
    <dbReference type="NCBI Taxonomy" id="634436"/>
    <lineage>
        <taxon>Bacteria</taxon>
        <taxon>Pseudomonadati</taxon>
        <taxon>Pseudomonadota</taxon>
        <taxon>Gammaproteobacteria</taxon>
        <taxon>Alteromonadales</taxon>
        <taxon>Alteromonadaceae</taxon>
        <taxon>Marisediminitalea</taxon>
    </lineage>
</organism>
<name>A0A1M5K689_9ALTE</name>
<reference evidence="2" key="1">
    <citation type="submission" date="2016-11" db="EMBL/GenBank/DDBJ databases">
        <authorList>
            <person name="Varghese N."/>
            <person name="Submissions S."/>
        </authorList>
    </citation>
    <scope>NUCLEOTIDE SEQUENCE [LARGE SCALE GENOMIC DNA]</scope>
    <source>
        <strain evidence="2">CGMCC 1.8995</strain>
    </source>
</reference>